<dbReference type="PANTHER" id="PTHR37017">
    <property type="entry name" value="AB HYDROLASE-1 DOMAIN-CONTAINING PROTEIN-RELATED"/>
    <property type="match status" value="1"/>
</dbReference>
<dbReference type="InterPro" id="IPR000073">
    <property type="entry name" value="AB_hydrolase_1"/>
</dbReference>
<dbReference type="InterPro" id="IPR052897">
    <property type="entry name" value="Sec-Metab_Biosynth_Hydrolase"/>
</dbReference>
<dbReference type="RefSeq" id="WP_274230155.1">
    <property type="nucleotide sequence ID" value="NZ_BAABHQ010000013.1"/>
</dbReference>
<dbReference type="SUPFAM" id="SSF53474">
    <property type="entry name" value="alpha/beta-Hydrolases"/>
    <property type="match status" value="1"/>
</dbReference>
<evidence type="ECO:0000313" key="2">
    <source>
        <dbReference type="EMBL" id="GAA4885605.1"/>
    </source>
</evidence>
<dbReference type="PANTHER" id="PTHR37017:SF11">
    <property type="entry name" value="ESTERASE_LIPASE_THIOESTERASE DOMAIN-CONTAINING PROTEIN"/>
    <property type="match status" value="1"/>
</dbReference>
<evidence type="ECO:0000313" key="3">
    <source>
        <dbReference type="Proteomes" id="UP001500457"/>
    </source>
</evidence>
<name>A0ABP9EUK1_9PSEU</name>
<gene>
    <name evidence="2" type="ORF">GCM10023203_42540</name>
</gene>
<accession>A0ABP9EUK1</accession>
<proteinExistence type="predicted"/>
<protein>
    <submittedName>
        <fullName evidence="2">Alpha/beta hydrolase</fullName>
    </submittedName>
</protein>
<evidence type="ECO:0000259" key="1">
    <source>
        <dbReference type="Pfam" id="PF12697"/>
    </source>
</evidence>
<dbReference type="GO" id="GO:0016787">
    <property type="term" value="F:hydrolase activity"/>
    <property type="evidence" value="ECO:0007669"/>
    <property type="project" value="UniProtKB-KW"/>
</dbReference>
<keyword evidence="3" id="KW-1185">Reference proteome</keyword>
<reference evidence="3" key="1">
    <citation type="journal article" date="2019" name="Int. J. Syst. Evol. Microbiol.">
        <title>The Global Catalogue of Microorganisms (GCM) 10K type strain sequencing project: providing services to taxonomists for standard genome sequencing and annotation.</title>
        <authorList>
            <consortium name="The Broad Institute Genomics Platform"/>
            <consortium name="The Broad Institute Genome Sequencing Center for Infectious Disease"/>
            <person name="Wu L."/>
            <person name="Ma J."/>
        </authorList>
    </citation>
    <scope>NUCLEOTIDE SEQUENCE [LARGE SCALE GENOMIC DNA]</scope>
    <source>
        <strain evidence="3">JCM 17983</strain>
    </source>
</reference>
<organism evidence="2 3">
    <name type="scientific">Actinomycetospora straminea</name>
    <dbReference type="NCBI Taxonomy" id="663607"/>
    <lineage>
        <taxon>Bacteria</taxon>
        <taxon>Bacillati</taxon>
        <taxon>Actinomycetota</taxon>
        <taxon>Actinomycetes</taxon>
        <taxon>Pseudonocardiales</taxon>
        <taxon>Pseudonocardiaceae</taxon>
        <taxon>Actinomycetospora</taxon>
    </lineage>
</organism>
<dbReference type="InterPro" id="IPR029058">
    <property type="entry name" value="AB_hydrolase_fold"/>
</dbReference>
<dbReference type="EMBL" id="BAABHQ010000013">
    <property type="protein sequence ID" value="GAA4885605.1"/>
    <property type="molecule type" value="Genomic_DNA"/>
</dbReference>
<sequence length="238" mass="25744">MAAVAVLVHGGWHGGWVWRPVAARLRAAGHEVHTPTLTGVGDRAHLHGPHVGLATHVQDVVATLHMEDLHDVLLVGHSSSGVVITGVAQHAPERIAGLVYLDAFVPEPGRSLHDLLPPERRAFFLSRVDDEDRIVLDPEVAMDGWAIRDERLRAWVGPRLTPQPRRGADDPLPDAPVPTLDRWYVHCTDKPGFDVFAGVADAARGDATWRGVEVLDTGHDAMVTDPDGTARVLLGIVS</sequence>
<dbReference type="Pfam" id="PF12697">
    <property type="entry name" value="Abhydrolase_6"/>
    <property type="match status" value="1"/>
</dbReference>
<dbReference type="Gene3D" id="3.40.50.1820">
    <property type="entry name" value="alpha/beta hydrolase"/>
    <property type="match status" value="1"/>
</dbReference>
<dbReference type="Proteomes" id="UP001500457">
    <property type="component" value="Unassembled WGS sequence"/>
</dbReference>
<keyword evidence="2" id="KW-0378">Hydrolase</keyword>
<feature type="domain" description="AB hydrolase-1" evidence="1">
    <location>
        <begin position="6"/>
        <end position="231"/>
    </location>
</feature>
<comment type="caution">
    <text evidence="2">The sequence shown here is derived from an EMBL/GenBank/DDBJ whole genome shotgun (WGS) entry which is preliminary data.</text>
</comment>